<evidence type="ECO:0000256" key="1">
    <source>
        <dbReference type="SAM" id="MobiDB-lite"/>
    </source>
</evidence>
<accession>A0AAW2T9N8</accession>
<proteinExistence type="predicted"/>
<comment type="caution">
    <text evidence="2">The sequence shown here is derived from an EMBL/GenBank/DDBJ whole genome shotgun (WGS) entry which is preliminary data.</text>
</comment>
<protein>
    <submittedName>
        <fullName evidence="2">Uncharacterized protein</fullName>
    </submittedName>
</protein>
<sequence>MERSEGGGGPRKAFLRLLDGRSQTRSPARRDCNCRLKPPCCQNEQQLWMSVAGVGKSRERDRSIRSRLESLATQNCGANHSPAPQLPTVRPPAASRCQTLRDTR</sequence>
<reference evidence="2" key="2">
    <citation type="journal article" date="2024" name="Plant">
        <title>Genomic evolution and insights into agronomic trait innovations of Sesamum species.</title>
        <authorList>
            <person name="Miao H."/>
            <person name="Wang L."/>
            <person name="Qu L."/>
            <person name="Liu H."/>
            <person name="Sun Y."/>
            <person name="Le M."/>
            <person name="Wang Q."/>
            <person name="Wei S."/>
            <person name="Zheng Y."/>
            <person name="Lin W."/>
            <person name="Duan Y."/>
            <person name="Cao H."/>
            <person name="Xiong S."/>
            <person name="Wang X."/>
            <person name="Wei L."/>
            <person name="Li C."/>
            <person name="Ma Q."/>
            <person name="Ju M."/>
            <person name="Zhao R."/>
            <person name="Li G."/>
            <person name="Mu C."/>
            <person name="Tian Q."/>
            <person name="Mei H."/>
            <person name="Zhang T."/>
            <person name="Gao T."/>
            <person name="Zhang H."/>
        </authorList>
    </citation>
    <scope>NUCLEOTIDE SEQUENCE</scope>
    <source>
        <strain evidence="2">KEN1</strain>
    </source>
</reference>
<dbReference type="AlphaFoldDB" id="A0AAW2T9N8"/>
<reference evidence="2" key="1">
    <citation type="submission" date="2020-06" db="EMBL/GenBank/DDBJ databases">
        <authorList>
            <person name="Li T."/>
            <person name="Hu X."/>
            <person name="Zhang T."/>
            <person name="Song X."/>
            <person name="Zhang H."/>
            <person name="Dai N."/>
            <person name="Sheng W."/>
            <person name="Hou X."/>
            <person name="Wei L."/>
        </authorList>
    </citation>
    <scope>NUCLEOTIDE SEQUENCE</scope>
    <source>
        <strain evidence="2">KEN1</strain>
        <tissue evidence="2">Leaf</tissue>
    </source>
</reference>
<evidence type="ECO:0000313" key="2">
    <source>
        <dbReference type="EMBL" id="KAL0401616.1"/>
    </source>
</evidence>
<feature type="region of interest" description="Disordered" evidence="1">
    <location>
        <begin position="73"/>
        <end position="104"/>
    </location>
</feature>
<dbReference type="EMBL" id="JACGWN010000015">
    <property type="protein sequence ID" value="KAL0401616.1"/>
    <property type="molecule type" value="Genomic_DNA"/>
</dbReference>
<gene>
    <name evidence="2" type="ORF">Slati_4191500</name>
</gene>
<organism evidence="2">
    <name type="scientific">Sesamum latifolium</name>
    <dbReference type="NCBI Taxonomy" id="2727402"/>
    <lineage>
        <taxon>Eukaryota</taxon>
        <taxon>Viridiplantae</taxon>
        <taxon>Streptophyta</taxon>
        <taxon>Embryophyta</taxon>
        <taxon>Tracheophyta</taxon>
        <taxon>Spermatophyta</taxon>
        <taxon>Magnoliopsida</taxon>
        <taxon>eudicotyledons</taxon>
        <taxon>Gunneridae</taxon>
        <taxon>Pentapetalae</taxon>
        <taxon>asterids</taxon>
        <taxon>lamiids</taxon>
        <taxon>Lamiales</taxon>
        <taxon>Pedaliaceae</taxon>
        <taxon>Sesamum</taxon>
    </lineage>
</organism>
<name>A0AAW2T9N8_9LAMI</name>